<name>A0A5C6P120_9TELE</name>
<organism evidence="3 4">
    <name type="scientific">Takifugu flavidus</name>
    <name type="common">sansaifugu</name>
    <dbReference type="NCBI Taxonomy" id="433684"/>
    <lineage>
        <taxon>Eukaryota</taxon>
        <taxon>Metazoa</taxon>
        <taxon>Chordata</taxon>
        <taxon>Craniata</taxon>
        <taxon>Vertebrata</taxon>
        <taxon>Euteleostomi</taxon>
        <taxon>Actinopterygii</taxon>
        <taxon>Neopterygii</taxon>
        <taxon>Teleostei</taxon>
        <taxon>Neoteleostei</taxon>
        <taxon>Acanthomorphata</taxon>
        <taxon>Eupercaria</taxon>
        <taxon>Tetraodontiformes</taxon>
        <taxon>Tetradontoidea</taxon>
        <taxon>Tetraodontidae</taxon>
        <taxon>Takifugu</taxon>
    </lineage>
</organism>
<feature type="region of interest" description="Disordered" evidence="1">
    <location>
        <begin position="1"/>
        <end position="24"/>
    </location>
</feature>
<feature type="region of interest" description="Disordered" evidence="1">
    <location>
        <begin position="144"/>
        <end position="175"/>
    </location>
</feature>
<dbReference type="InterPro" id="IPR004172">
    <property type="entry name" value="L27_dom"/>
</dbReference>
<dbReference type="Pfam" id="PF10608">
    <property type="entry name" value="MAGUK_N_PEST"/>
    <property type="match status" value="1"/>
</dbReference>
<comment type="caution">
    <text evidence="3">The sequence shown here is derived from an EMBL/GenBank/DDBJ whole genome shotgun (WGS) entry which is preliminary data.</text>
</comment>
<dbReference type="SMART" id="SM01277">
    <property type="entry name" value="MAGUK_N_PEST"/>
    <property type="match status" value="1"/>
</dbReference>
<dbReference type="InterPro" id="IPR036892">
    <property type="entry name" value="L27_dom_sf"/>
</dbReference>
<dbReference type="SUPFAM" id="SSF101288">
    <property type="entry name" value="L27 domain"/>
    <property type="match status" value="1"/>
</dbReference>
<evidence type="ECO:0000256" key="1">
    <source>
        <dbReference type="SAM" id="MobiDB-lite"/>
    </source>
</evidence>
<dbReference type="Proteomes" id="UP000324091">
    <property type="component" value="Chromosome 15"/>
</dbReference>
<evidence type="ECO:0000259" key="2">
    <source>
        <dbReference type="PROSITE" id="PS51022"/>
    </source>
</evidence>
<dbReference type="PROSITE" id="PS51022">
    <property type="entry name" value="L27"/>
    <property type="match status" value="1"/>
</dbReference>
<dbReference type="InterPro" id="IPR015143">
    <property type="entry name" value="L27_1"/>
</dbReference>
<dbReference type="EMBL" id="RHFK02000007">
    <property type="protein sequence ID" value="TWW73233.1"/>
    <property type="molecule type" value="Genomic_DNA"/>
</dbReference>
<accession>A0A5C6P120</accession>
<evidence type="ECO:0000313" key="4">
    <source>
        <dbReference type="Proteomes" id="UP000324091"/>
    </source>
</evidence>
<protein>
    <submittedName>
        <fullName evidence="3">Disks large-like protein 1</fullName>
    </submittedName>
</protein>
<sequence>MRRSQKELHTVPSQTGPDRTMPVRKKDAQRALFLLEDYQTKLHRHDDQHLRHSIQRVINIFQSNLFQALIDIQEFYEVTLLDNQRWAESPKGADTTTPINLWEFSSLQSTLTSDTPPSFSTSIEDSALLREILHMLFKSDSRAHKYRHHDEDSSPQDQIQDQDESSPQLTEETEGAELVQVAEKNLFQIENVHGYVSHTHISPMKEVFLDWSSALEQHFLDLSSPSSSSLCHYGDDSPLPSCSSNPFPPVQVIRHVFSAPLPCCWTSMLNSVWYAKKMGRRIMGTLRRTKKLHLRLLVGSPPLYRGEEVQDGAAT</sequence>
<reference evidence="3 4" key="1">
    <citation type="submission" date="2019-04" db="EMBL/GenBank/DDBJ databases">
        <title>Chromosome genome assembly for Takifugu flavidus.</title>
        <authorList>
            <person name="Xiao S."/>
        </authorList>
    </citation>
    <scope>NUCLEOTIDE SEQUENCE [LARGE SCALE GENOMIC DNA]</scope>
    <source>
        <strain evidence="3">HTHZ2018</strain>
        <tissue evidence="3">Muscle</tissue>
    </source>
</reference>
<feature type="domain" description="L27" evidence="2">
    <location>
        <begin position="24"/>
        <end position="84"/>
    </location>
</feature>
<dbReference type="SMART" id="SM00569">
    <property type="entry name" value="L27"/>
    <property type="match status" value="1"/>
</dbReference>
<evidence type="ECO:0000313" key="3">
    <source>
        <dbReference type="EMBL" id="TWW73233.1"/>
    </source>
</evidence>
<gene>
    <name evidence="3" type="ORF">D4764_15G0006270</name>
</gene>
<dbReference type="InterPro" id="IPR019590">
    <property type="entry name" value="DLG1_PEST_dom"/>
</dbReference>
<keyword evidence="4" id="KW-1185">Reference proteome</keyword>
<proteinExistence type="predicted"/>
<dbReference type="AlphaFoldDB" id="A0A5C6P120"/>
<dbReference type="Gene3D" id="1.10.287.470">
    <property type="entry name" value="Helix hairpin bin"/>
    <property type="match status" value="1"/>
</dbReference>
<dbReference type="Pfam" id="PF09058">
    <property type="entry name" value="L27_1"/>
    <property type="match status" value="1"/>
</dbReference>